<proteinExistence type="predicted"/>
<evidence type="ECO:0008006" key="3">
    <source>
        <dbReference type="Google" id="ProtNLM"/>
    </source>
</evidence>
<evidence type="ECO:0000313" key="2">
    <source>
        <dbReference type="Proteomes" id="UP000244902"/>
    </source>
</evidence>
<dbReference type="Proteomes" id="UP000244902">
    <property type="component" value="Chromosome"/>
</dbReference>
<accession>A0A2U8GZG5</accession>
<protein>
    <recommendedName>
        <fullName evidence="3">NYN domain-containing protein</fullName>
    </recommendedName>
</protein>
<dbReference type="AlphaFoldDB" id="A0A2U8GZG5"/>
<dbReference type="RefSeq" id="WP_108972021.1">
    <property type="nucleotide sequence ID" value="NZ_CP022188.1"/>
</dbReference>
<evidence type="ECO:0000313" key="1">
    <source>
        <dbReference type="EMBL" id="AWI79109.1"/>
    </source>
</evidence>
<sequence>MTRTLLFVDADNQSPALVAPLARVFKSFGRSCTQAIVAGNGKGDRVRGWEQALQSEIPGIEVRCHVAPVRKQSADVRLMFELAAVHYGEADPATLIVVVSRDDLLVAATEYLASQGHNVLIALGAAPNAVAPVTDLPLVSLPLPNTPAPAPVPAPDVPIAQNASATNGLDRNIVAAAVARIRQALAPNKQGGYAASAVGQVLSKMGHDKATRDKIVRAIPNLKETGVGGDKRLIF</sequence>
<organism evidence="1 2">
    <name type="scientific">Parazoarcus communis</name>
    <dbReference type="NCBI Taxonomy" id="41977"/>
    <lineage>
        <taxon>Bacteria</taxon>
        <taxon>Pseudomonadati</taxon>
        <taxon>Pseudomonadota</taxon>
        <taxon>Betaproteobacteria</taxon>
        <taxon>Rhodocyclales</taxon>
        <taxon>Zoogloeaceae</taxon>
        <taxon>Parazoarcus</taxon>
    </lineage>
</organism>
<reference evidence="1 2" key="1">
    <citation type="submission" date="2017-06" db="EMBL/GenBank/DDBJ databases">
        <title>Azoarcus sp. TSNA42 complete genome sequence.</title>
        <authorList>
            <person name="Woo J.-H."/>
            <person name="Kim H.-S."/>
        </authorList>
    </citation>
    <scope>NUCLEOTIDE SEQUENCE [LARGE SCALE GENOMIC DNA]</scope>
    <source>
        <strain evidence="1 2">TSNA42</strain>
    </source>
</reference>
<dbReference type="OrthoDB" id="5762858at2"/>
<name>A0A2U8GZG5_9RHOO</name>
<gene>
    <name evidence="1" type="ORF">CEW87_06875</name>
</gene>
<dbReference type="EMBL" id="CP022188">
    <property type="protein sequence ID" value="AWI79109.1"/>
    <property type="molecule type" value="Genomic_DNA"/>
</dbReference>